<dbReference type="AlphaFoldDB" id="A0A075A322"/>
<dbReference type="Proteomes" id="UP000054324">
    <property type="component" value="Unassembled WGS sequence"/>
</dbReference>
<evidence type="ECO:0000256" key="1">
    <source>
        <dbReference type="SAM" id="MobiDB-lite"/>
    </source>
</evidence>
<feature type="compositionally biased region" description="Basic and acidic residues" evidence="1">
    <location>
        <begin position="85"/>
        <end position="96"/>
    </location>
</feature>
<name>A0A075A322_OPIVI</name>
<protein>
    <submittedName>
        <fullName evidence="2">Uncharacterized protein</fullName>
    </submittedName>
</protein>
<dbReference type="EMBL" id="KL596622">
    <property type="protein sequence ID" value="KER33746.1"/>
    <property type="molecule type" value="Genomic_DNA"/>
</dbReference>
<dbReference type="RefSeq" id="XP_009162467.1">
    <property type="nucleotide sequence ID" value="XM_009164203.1"/>
</dbReference>
<sequence>MRILLDQLRLGLAHAYEITVKKIHKNDVAFFAEKPACARTDLVFPKGFGVCFSWNPGSVGQKGNPRITPPLHHFAMHCESKSRCAGERQPLTDKNKTHPGNFGKSLDPVYQSVNP</sequence>
<accession>A0A075A322</accession>
<reference evidence="2 3" key="1">
    <citation type="submission" date="2013-11" db="EMBL/GenBank/DDBJ databases">
        <title>Opisthorchis viverrini - life in the bile duct.</title>
        <authorList>
            <person name="Young N.D."/>
            <person name="Nagarajan N."/>
            <person name="Lin S.J."/>
            <person name="Korhonen P.K."/>
            <person name="Jex A.R."/>
            <person name="Hall R.S."/>
            <person name="Safavi-Hemami H."/>
            <person name="Kaewkong W."/>
            <person name="Bertrand D."/>
            <person name="Gao S."/>
            <person name="Seet Q."/>
            <person name="Wongkham S."/>
            <person name="Teh B.T."/>
            <person name="Wongkham C."/>
            <person name="Intapan P.M."/>
            <person name="Maleewong W."/>
            <person name="Yang X."/>
            <person name="Hu M."/>
            <person name="Wang Z."/>
            <person name="Hofmann A."/>
            <person name="Sternberg P.W."/>
            <person name="Tan P."/>
            <person name="Wang J."/>
            <person name="Gasser R.B."/>
        </authorList>
    </citation>
    <scope>NUCLEOTIDE SEQUENCE [LARGE SCALE GENOMIC DNA]</scope>
</reference>
<evidence type="ECO:0000313" key="3">
    <source>
        <dbReference type="Proteomes" id="UP000054324"/>
    </source>
</evidence>
<dbReference type="KEGG" id="ovi:T265_00430"/>
<dbReference type="GeneID" id="20314618"/>
<evidence type="ECO:0000313" key="2">
    <source>
        <dbReference type="EMBL" id="KER33746.1"/>
    </source>
</evidence>
<keyword evidence="3" id="KW-1185">Reference proteome</keyword>
<gene>
    <name evidence="2" type="ORF">T265_00430</name>
</gene>
<feature type="region of interest" description="Disordered" evidence="1">
    <location>
        <begin position="85"/>
        <end position="115"/>
    </location>
</feature>
<proteinExistence type="predicted"/>
<dbReference type="CTD" id="20314618"/>
<organism evidence="2 3">
    <name type="scientific">Opisthorchis viverrini</name>
    <name type="common">Southeast Asian liver fluke</name>
    <dbReference type="NCBI Taxonomy" id="6198"/>
    <lineage>
        <taxon>Eukaryota</taxon>
        <taxon>Metazoa</taxon>
        <taxon>Spiralia</taxon>
        <taxon>Lophotrochozoa</taxon>
        <taxon>Platyhelminthes</taxon>
        <taxon>Trematoda</taxon>
        <taxon>Digenea</taxon>
        <taxon>Opisthorchiida</taxon>
        <taxon>Opisthorchiata</taxon>
        <taxon>Opisthorchiidae</taxon>
        <taxon>Opisthorchis</taxon>
    </lineage>
</organism>